<organism evidence="1 2">
    <name type="scientific">Rosa chinensis</name>
    <name type="common">China rose</name>
    <dbReference type="NCBI Taxonomy" id="74649"/>
    <lineage>
        <taxon>Eukaryota</taxon>
        <taxon>Viridiplantae</taxon>
        <taxon>Streptophyta</taxon>
        <taxon>Embryophyta</taxon>
        <taxon>Tracheophyta</taxon>
        <taxon>Spermatophyta</taxon>
        <taxon>Magnoliopsida</taxon>
        <taxon>eudicotyledons</taxon>
        <taxon>Gunneridae</taxon>
        <taxon>Pentapetalae</taxon>
        <taxon>rosids</taxon>
        <taxon>fabids</taxon>
        <taxon>Rosales</taxon>
        <taxon>Rosaceae</taxon>
        <taxon>Rosoideae</taxon>
        <taxon>Rosoideae incertae sedis</taxon>
        <taxon>Rosa</taxon>
    </lineage>
</organism>
<dbReference type="Gramene" id="PRQ18111">
    <property type="protein sequence ID" value="PRQ18111"/>
    <property type="gene ID" value="RchiOBHm_Chr7g0202301"/>
</dbReference>
<accession>A0A2P6P845</accession>
<comment type="caution">
    <text evidence="1">The sequence shown here is derived from an EMBL/GenBank/DDBJ whole genome shotgun (WGS) entry which is preliminary data.</text>
</comment>
<dbReference type="Proteomes" id="UP000238479">
    <property type="component" value="Chromosome 7"/>
</dbReference>
<sequence length="64" mass="7424">MHIRCQPATVGYPISLVHTFLEIQMKLYFFAKGFFLDEAYNSHNEINSMISNGKSSAYWFLLCV</sequence>
<dbReference type="EMBL" id="PDCK01000045">
    <property type="protein sequence ID" value="PRQ18111.1"/>
    <property type="molecule type" value="Genomic_DNA"/>
</dbReference>
<gene>
    <name evidence="1" type="ORF">RchiOBHm_Chr7g0202301</name>
</gene>
<dbReference type="AlphaFoldDB" id="A0A2P6P845"/>
<evidence type="ECO:0000313" key="2">
    <source>
        <dbReference type="Proteomes" id="UP000238479"/>
    </source>
</evidence>
<keyword evidence="2" id="KW-1185">Reference proteome</keyword>
<proteinExistence type="predicted"/>
<name>A0A2P6P845_ROSCH</name>
<evidence type="ECO:0000313" key="1">
    <source>
        <dbReference type="EMBL" id="PRQ18111.1"/>
    </source>
</evidence>
<reference evidence="1 2" key="1">
    <citation type="journal article" date="2018" name="Nat. Genet.">
        <title>The Rosa genome provides new insights in the design of modern roses.</title>
        <authorList>
            <person name="Bendahmane M."/>
        </authorList>
    </citation>
    <scope>NUCLEOTIDE SEQUENCE [LARGE SCALE GENOMIC DNA]</scope>
    <source>
        <strain evidence="2">cv. Old Blush</strain>
    </source>
</reference>
<protein>
    <submittedName>
        <fullName evidence="1">Uncharacterized protein</fullName>
    </submittedName>
</protein>